<dbReference type="VEuPathDB" id="VectorBase:SSCA010616"/>
<sequence length="88" mass="10476">MTHHSRRYVVICGFDPDRYTLTASVSMPNFLLKKFHDRYRERSSSPTKKNQFDSEASLNVQNEWNSVRRYPVYIENQTMIVAKKFSIL</sequence>
<reference evidence="1 2" key="1">
    <citation type="journal article" date="2015" name="Parasit. Vectors">
        <title>Draft genome of the scabies mite.</title>
        <authorList>
            <person name="Rider S.D.Jr."/>
            <person name="Morgan M.S."/>
            <person name="Arlian L.G."/>
        </authorList>
    </citation>
    <scope>NUCLEOTIDE SEQUENCE [LARGE SCALE GENOMIC DNA]</scope>
    <source>
        <strain evidence="1">Arlian Lab</strain>
    </source>
</reference>
<proteinExistence type="predicted"/>
<name>A0A132AFH3_SARSC</name>
<protein>
    <submittedName>
        <fullName evidence="1">Uncharacterized protein</fullName>
    </submittedName>
</protein>
<evidence type="ECO:0000313" key="1">
    <source>
        <dbReference type="EMBL" id="KPM09738.1"/>
    </source>
</evidence>
<gene>
    <name evidence="1" type="ORF">QR98_0082830</name>
</gene>
<dbReference type="EMBL" id="JXLN01014003">
    <property type="protein sequence ID" value="KPM09738.1"/>
    <property type="molecule type" value="Genomic_DNA"/>
</dbReference>
<dbReference type="OrthoDB" id="6368363at2759"/>
<comment type="caution">
    <text evidence="1">The sequence shown here is derived from an EMBL/GenBank/DDBJ whole genome shotgun (WGS) entry which is preliminary data.</text>
</comment>
<dbReference type="AlphaFoldDB" id="A0A132AFH3"/>
<accession>A0A132AFH3</accession>
<organism evidence="1 2">
    <name type="scientific">Sarcoptes scabiei</name>
    <name type="common">Itch mite</name>
    <name type="synonym">Acarus scabiei</name>
    <dbReference type="NCBI Taxonomy" id="52283"/>
    <lineage>
        <taxon>Eukaryota</taxon>
        <taxon>Metazoa</taxon>
        <taxon>Ecdysozoa</taxon>
        <taxon>Arthropoda</taxon>
        <taxon>Chelicerata</taxon>
        <taxon>Arachnida</taxon>
        <taxon>Acari</taxon>
        <taxon>Acariformes</taxon>
        <taxon>Sarcoptiformes</taxon>
        <taxon>Astigmata</taxon>
        <taxon>Psoroptidia</taxon>
        <taxon>Sarcoptoidea</taxon>
        <taxon>Sarcoptidae</taxon>
        <taxon>Sarcoptinae</taxon>
        <taxon>Sarcoptes</taxon>
    </lineage>
</organism>
<dbReference type="Proteomes" id="UP000616769">
    <property type="component" value="Unassembled WGS sequence"/>
</dbReference>
<evidence type="ECO:0000313" key="2">
    <source>
        <dbReference type="Proteomes" id="UP000616769"/>
    </source>
</evidence>